<dbReference type="Gene3D" id="2.70.98.10">
    <property type="match status" value="1"/>
</dbReference>
<dbReference type="GO" id="GO:0030288">
    <property type="term" value="C:outer membrane-bounded periplasmic space"/>
    <property type="evidence" value="ECO:0007669"/>
    <property type="project" value="TreeGrafter"/>
</dbReference>
<comment type="similarity">
    <text evidence="3">Belongs to the OpgD/OpgG family.</text>
</comment>
<accession>A0A2T5MJS8</accession>
<feature type="chain" id="PRO_5015542846" evidence="6">
    <location>
        <begin position="26"/>
        <end position="526"/>
    </location>
</feature>
<keyword evidence="5" id="KW-0574">Periplasm</keyword>
<dbReference type="InterPro" id="IPR013783">
    <property type="entry name" value="Ig-like_fold"/>
</dbReference>
<evidence type="ECO:0000313" key="8">
    <source>
        <dbReference type="EMBL" id="PTU32818.1"/>
    </source>
</evidence>
<evidence type="ECO:0000256" key="6">
    <source>
        <dbReference type="SAM" id="SignalP"/>
    </source>
</evidence>
<evidence type="ECO:0000256" key="3">
    <source>
        <dbReference type="ARBA" id="ARBA00009284"/>
    </source>
</evidence>
<evidence type="ECO:0000256" key="5">
    <source>
        <dbReference type="ARBA" id="ARBA00022764"/>
    </source>
</evidence>
<dbReference type="InterPro" id="IPR014718">
    <property type="entry name" value="GH-type_carb-bd"/>
</dbReference>
<dbReference type="SUPFAM" id="SSF81296">
    <property type="entry name" value="E set domains"/>
    <property type="match status" value="1"/>
</dbReference>
<sequence>MQRRDFLKSAIAIAASSFPAFDLFAAPPFAPGQRFDYAWLKGYARSLSGLPYTPPSRDIPASLANLSYDQYQSIRFKPEHSLWADKNLNFQMQFFHLGQGFREAVRVNEVVNGISQPLAYNPSMFDLSKSGVKGRSLPKDLGYAGLRVHFHSDWNADFAVFLGASYFRAIGTSKQYGLSARGLAIDSGMNKPEEFPVFTAFWLERPSPTAERLTIYALMESASISGAYRFDIAPGEPLTMDVDAALYPRKPIERLGVAPLTSMYLFGENDRRMANDWRPEIHDTDGLSINAGSGEWLWRPLNNPTAVRVNSYLDENPRGFGLMQRDRNFDHYQDDGVFYDRRPSLWVEPRNGGSNNWGKGAVQLLELPAPDETHDNIVAFWNSATKPMPGQELLFSYRMSWGERMPVVAPLGRVVATRTGMGGVVGQPRKYFSWRFAVDFNGGNLAQLARDAKVEAVIWSSRGKVEITSARPQFEVDGYRAMFDLKPTDDSTEPIDFRMYLRLKGQPLTETWTYQWVPPPPDQRRF</sequence>
<dbReference type="UniPathway" id="UPA00637"/>
<dbReference type="PANTHER" id="PTHR30504">
    <property type="entry name" value="GLUCANS BIOSYNTHESIS PROTEIN"/>
    <property type="match status" value="1"/>
</dbReference>
<gene>
    <name evidence="8" type="ORF">CJD38_01515</name>
</gene>
<dbReference type="GO" id="GO:0030246">
    <property type="term" value="F:carbohydrate binding"/>
    <property type="evidence" value="ECO:0007669"/>
    <property type="project" value="InterPro"/>
</dbReference>
<feature type="signal peptide" evidence="6">
    <location>
        <begin position="1"/>
        <end position="25"/>
    </location>
</feature>
<organism evidence="8 9">
    <name type="scientific">Stenotrophobium rhamnosiphilum</name>
    <dbReference type="NCBI Taxonomy" id="2029166"/>
    <lineage>
        <taxon>Bacteria</taxon>
        <taxon>Pseudomonadati</taxon>
        <taxon>Pseudomonadota</taxon>
        <taxon>Gammaproteobacteria</taxon>
        <taxon>Nevskiales</taxon>
        <taxon>Nevskiaceae</taxon>
        <taxon>Stenotrophobium</taxon>
    </lineage>
</organism>
<evidence type="ECO:0000256" key="2">
    <source>
        <dbReference type="ARBA" id="ARBA00005001"/>
    </source>
</evidence>
<dbReference type="Pfam" id="PF04349">
    <property type="entry name" value="MdoG"/>
    <property type="match status" value="1"/>
</dbReference>
<dbReference type="InterPro" id="IPR014756">
    <property type="entry name" value="Ig_E-set"/>
</dbReference>
<dbReference type="AlphaFoldDB" id="A0A2T5MJS8"/>
<feature type="domain" description="Glucan biosynthesis periplasmic MdoG C-terminal" evidence="7">
    <location>
        <begin position="35"/>
        <end position="516"/>
    </location>
</feature>
<dbReference type="Proteomes" id="UP000244248">
    <property type="component" value="Unassembled WGS sequence"/>
</dbReference>
<evidence type="ECO:0000259" key="7">
    <source>
        <dbReference type="Pfam" id="PF04349"/>
    </source>
</evidence>
<dbReference type="InterPro" id="IPR007444">
    <property type="entry name" value="Glucan_biosyn_MdoG_C"/>
</dbReference>
<dbReference type="EMBL" id="QANS01000001">
    <property type="protein sequence ID" value="PTU32818.1"/>
    <property type="molecule type" value="Genomic_DNA"/>
</dbReference>
<comment type="subcellular location">
    <subcellularLocation>
        <location evidence="1">Periplasm</location>
    </subcellularLocation>
</comment>
<dbReference type="PANTHER" id="PTHR30504:SF3">
    <property type="entry name" value="GLUCANS BIOSYNTHESIS PROTEIN D"/>
    <property type="match status" value="1"/>
</dbReference>
<reference evidence="8 9" key="1">
    <citation type="submission" date="2018-04" db="EMBL/GenBank/DDBJ databases">
        <title>Novel species isolated from glacier.</title>
        <authorList>
            <person name="Liu Q."/>
            <person name="Xin Y.-H."/>
        </authorList>
    </citation>
    <scope>NUCLEOTIDE SEQUENCE [LARGE SCALE GENOMIC DNA]</scope>
    <source>
        <strain evidence="8 9">GT1R17</strain>
    </source>
</reference>
<dbReference type="Gene3D" id="2.60.40.10">
    <property type="entry name" value="Immunoglobulins"/>
    <property type="match status" value="1"/>
</dbReference>
<dbReference type="FunFam" id="2.70.98.10:FF:000001">
    <property type="entry name" value="Glucans biosynthesis protein G"/>
    <property type="match status" value="1"/>
</dbReference>
<comment type="caution">
    <text evidence="8">The sequence shown here is derived from an EMBL/GenBank/DDBJ whole genome shotgun (WGS) entry which is preliminary data.</text>
</comment>
<evidence type="ECO:0000256" key="1">
    <source>
        <dbReference type="ARBA" id="ARBA00004418"/>
    </source>
</evidence>
<protein>
    <submittedName>
        <fullName evidence="8">Glucan biosynthesis protein D</fullName>
    </submittedName>
</protein>
<dbReference type="OrthoDB" id="335750at2"/>
<dbReference type="GO" id="GO:0003824">
    <property type="term" value="F:catalytic activity"/>
    <property type="evidence" value="ECO:0007669"/>
    <property type="project" value="InterPro"/>
</dbReference>
<comment type="pathway">
    <text evidence="2">Glycan metabolism; osmoregulated periplasmic glucan (OPG) biosynthesis.</text>
</comment>
<keyword evidence="9" id="KW-1185">Reference proteome</keyword>
<dbReference type="SUPFAM" id="SSF74650">
    <property type="entry name" value="Galactose mutarotase-like"/>
    <property type="match status" value="1"/>
</dbReference>
<dbReference type="InterPro" id="IPR011013">
    <property type="entry name" value="Gal_mutarotase_sf_dom"/>
</dbReference>
<name>A0A2T5MJS8_9GAMM</name>
<evidence type="ECO:0000313" key="9">
    <source>
        <dbReference type="Proteomes" id="UP000244248"/>
    </source>
</evidence>
<keyword evidence="4 6" id="KW-0732">Signal</keyword>
<dbReference type="RefSeq" id="WP_107938526.1">
    <property type="nucleotide sequence ID" value="NZ_QANS01000001.1"/>
</dbReference>
<evidence type="ECO:0000256" key="4">
    <source>
        <dbReference type="ARBA" id="ARBA00022729"/>
    </source>
</evidence>
<dbReference type="GO" id="GO:0051274">
    <property type="term" value="P:beta-glucan biosynthetic process"/>
    <property type="evidence" value="ECO:0007669"/>
    <property type="project" value="TreeGrafter"/>
</dbReference>
<dbReference type="InterPro" id="IPR014438">
    <property type="entry name" value="Glucan_biosyn_MdoG/MdoD"/>
</dbReference>
<dbReference type="PIRSF" id="PIRSF006281">
    <property type="entry name" value="MdoG"/>
    <property type="match status" value="1"/>
</dbReference>
<proteinExistence type="inferred from homology"/>